<keyword evidence="2" id="KW-1185">Reference proteome</keyword>
<accession>A0A8J3QGC1</accession>
<evidence type="ECO:0000313" key="1">
    <source>
        <dbReference type="EMBL" id="GIH10398.1"/>
    </source>
</evidence>
<dbReference type="Proteomes" id="UP000612899">
    <property type="component" value="Unassembled WGS sequence"/>
</dbReference>
<dbReference type="AlphaFoldDB" id="A0A8J3QGC1"/>
<evidence type="ECO:0008006" key="3">
    <source>
        <dbReference type="Google" id="ProtNLM"/>
    </source>
</evidence>
<sequence length="189" mass="20654">MAGPGRCGALAARLAATVYRATMAALLFLDVDGTLIPYDPVMPADPAEVWAVRQEQANPSLGRINLALGPRLLALPAELMWATGWLHEANQVISPLLGLPRLPVVKLKEPQLDAAERYPLNWKTETLVQVAAGRPFVWIDDEITGTDRAWVAENHPGPALLFRIDAHFGLTEADLAAVERWLRQNPSPS</sequence>
<evidence type="ECO:0000313" key="2">
    <source>
        <dbReference type="Proteomes" id="UP000612899"/>
    </source>
</evidence>
<name>A0A8J3QGC1_9ACTN</name>
<gene>
    <name evidence="1" type="ORF">Rhe02_84650</name>
</gene>
<dbReference type="EMBL" id="BONY01000093">
    <property type="protein sequence ID" value="GIH10398.1"/>
    <property type="molecule type" value="Genomic_DNA"/>
</dbReference>
<protein>
    <recommendedName>
        <fullName evidence="3">Secreted protein</fullName>
    </recommendedName>
</protein>
<organism evidence="1 2">
    <name type="scientific">Rhizocola hellebori</name>
    <dbReference type="NCBI Taxonomy" id="1392758"/>
    <lineage>
        <taxon>Bacteria</taxon>
        <taxon>Bacillati</taxon>
        <taxon>Actinomycetota</taxon>
        <taxon>Actinomycetes</taxon>
        <taxon>Micromonosporales</taxon>
        <taxon>Micromonosporaceae</taxon>
        <taxon>Rhizocola</taxon>
    </lineage>
</organism>
<proteinExistence type="predicted"/>
<comment type="caution">
    <text evidence="1">The sequence shown here is derived from an EMBL/GenBank/DDBJ whole genome shotgun (WGS) entry which is preliminary data.</text>
</comment>
<reference evidence="1" key="1">
    <citation type="submission" date="2021-01" db="EMBL/GenBank/DDBJ databases">
        <title>Whole genome shotgun sequence of Rhizocola hellebori NBRC 109834.</title>
        <authorList>
            <person name="Komaki H."/>
            <person name="Tamura T."/>
        </authorList>
    </citation>
    <scope>NUCLEOTIDE SEQUENCE</scope>
    <source>
        <strain evidence="1">NBRC 109834</strain>
    </source>
</reference>